<gene>
    <name evidence="1" type="ORF">MNBD_GAMMA25-665</name>
</gene>
<reference evidence="1" key="1">
    <citation type="submission" date="2018-06" db="EMBL/GenBank/DDBJ databases">
        <authorList>
            <person name="Zhirakovskaya E."/>
        </authorList>
    </citation>
    <scope>NUCLEOTIDE SEQUENCE</scope>
</reference>
<evidence type="ECO:0000313" key="1">
    <source>
        <dbReference type="EMBL" id="VAX10198.1"/>
    </source>
</evidence>
<name>A0A3B1BFN7_9ZZZZ</name>
<dbReference type="AlphaFoldDB" id="A0A3B1BFN7"/>
<dbReference type="InterPro" id="IPR046163">
    <property type="entry name" value="DUF6165"/>
</dbReference>
<accession>A0A3B1BFN7</accession>
<dbReference type="Pfam" id="PF19662">
    <property type="entry name" value="DUF6165"/>
    <property type="match status" value="1"/>
</dbReference>
<sequence length="129" mass="15359">MNIKVEISYGEFLDKLSILEIKSERIHDAGKLENVNHELKLLRKLWAEDPKSSVDIQAEMAEMKRINETLWKIEDDIRDRERARDFGEEFVRLARAVYYINDERADVKRRLNKKLGSELVEEKSYADYQ</sequence>
<protein>
    <submittedName>
        <fullName evidence="1">Uncharacterized protein</fullName>
    </submittedName>
</protein>
<dbReference type="EMBL" id="UOFY01000046">
    <property type="protein sequence ID" value="VAX10198.1"/>
    <property type="molecule type" value="Genomic_DNA"/>
</dbReference>
<organism evidence="1">
    <name type="scientific">hydrothermal vent metagenome</name>
    <dbReference type="NCBI Taxonomy" id="652676"/>
    <lineage>
        <taxon>unclassified sequences</taxon>
        <taxon>metagenomes</taxon>
        <taxon>ecological metagenomes</taxon>
    </lineage>
</organism>
<proteinExistence type="predicted"/>